<dbReference type="Proteomes" id="UP000623467">
    <property type="component" value="Unassembled WGS sequence"/>
</dbReference>
<comment type="caution">
    <text evidence="2">The sequence shown here is derived from an EMBL/GenBank/DDBJ whole genome shotgun (WGS) entry which is preliminary data.</text>
</comment>
<sequence length="431" mass="48612">MPNPTGKNGTTEKIVPPDDVLKKALIRYVFELQLDREGQLAALKKDFNYAISLSTLRKLKIRLEIPSVRTQRVLITTGTRLHQTSVAAENATGTSVSLYLTFWGTTLLIYNISDLIRNIMITHFPGGFDIQYPGRKGTRIARVPLRASGPFFEVSSDGHEKISAAALRMGGVGFSVYGFKDKYTDSVLFLKIYPDVRSSGAGGHIFLDFVEHTGHIPIQLTTDKGSEVGWLYAFMSVLRSVYAPDIDPTVYPFHVLINSVHNAVIEGFWRQFKEKTGLNLKDFLLQGKEQHLFNPHDAVHEPLFYWVFAPLIQQALDDFVDWWNHHRVHHQHDKIMPSGHVPAHALDYPELFGALDCRIAIPPEAVAELRHQLDEEEGPASKYQIFPGLTPEFNIYATEIYERMGAPTLTLAGAWDIFVEMAREIALDQAE</sequence>
<dbReference type="EMBL" id="JACAZH010000002">
    <property type="protein sequence ID" value="KAF7374212.1"/>
    <property type="molecule type" value="Genomic_DNA"/>
</dbReference>
<feature type="domain" description="Integrase core" evidence="1">
    <location>
        <begin position="173"/>
        <end position="334"/>
    </location>
</feature>
<dbReference type="Pfam" id="PF24764">
    <property type="entry name" value="rva_4"/>
    <property type="match status" value="1"/>
</dbReference>
<reference evidence="2" key="1">
    <citation type="submission" date="2020-05" db="EMBL/GenBank/DDBJ databases">
        <title>Mycena genomes resolve the evolution of fungal bioluminescence.</title>
        <authorList>
            <person name="Tsai I.J."/>
        </authorList>
    </citation>
    <scope>NUCLEOTIDE SEQUENCE</scope>
    <source>
        <strain evidence="2">160909Yilan</strain>
    </source>
</reference>
<proteinExistence type="predicted"/>
<dbReference type="OrthoDB" id="2974164at2759"/>
<protein>
    <recommendedName>
        <fullName evidence="1">Integrase core domain-containing protein</fullName>
    </recommendedName>
</protein>
<accession>A0A8H6ZB86</accession>
<evidence type="ECO:0000313" key="2">
    <source>
        <dbReference type="EMBL" id="KAF7374212.1"/>
    </source>
</evidence>
<dbReference type="InterPro" id="IPR058913">
    <property type="entry name" value="Integrase_dom_put"/>
</dbReference>
<dbReference type="AlphaFoldDB" id="A0A8H6ZB86"/>
<organism evidence="2 3">
    <name type="scientific">Mycena sanguinolenta</name>
    <dbReference type="NCBI Taxonomy" id="230812"/>
    <lineage>
        <taxon>Eukaryota</taxon>
        <taxon>Fungi</taxon>
        <taxon>Dikarya</taxon>
        <taxon>Basidiomycota</taxon>
        <taxon>Agaricomycotina</taxon>
        <taxon>Agaricomycetes</taxon>
        <taxon>Agaricomycetidae</taxon>
        <taxon>Agaricales</taxon>
        <taxon>Marasmiineae</taxon>
        <taxon>Mycenaceae</taxon>
        <taxon>Mycena</taxon>
    </lineage>
</organism>
<dbReference type="PANTHER" id="PTHR46177">
    <property type="entry name" value="INTEGRASE CATALYTIC DOMAIN-CONTAINING PROTEIN"/>
    <property type="match status" value="1"/>
</dbReference>
<evidence type="ECO:0000259" key="1">
    <source>
        <dbReference type="Pfam" id="PF24764"/>
    </source>
</evidence>
<dbReference type="PANTHER" id="PTHR46177:SF1">
    <property type="entry name" value="INTEGRASE CATALYTIC DOMAIN-CONTAINING PROTEIN"/>
    <property type="match status" value="1"/>
</dbReference>
<gene>
    <name evidence="2" type="ORF">MSAN_00303400</name>
</gene>
<name>A0A8H6ZB86_9AGAR</name>
<evidence type="ECO:0000313" key="3">
    <source>
        <dbReference type="Proteomes" id="UP000623467"/>
    </source>
</evidence>
<keyword evidence="3" id="KW-1185">Reference proteome</keyword>